<feature type="transmembrane region" description="Helical" evidence="2">
    <location>
        <begin position="61"/>
        <end position="80"/>
    </location>
</feature>
<dbReference type="OrthoDB" id="3197626at2759"/>
<feature type="transmembrane region" description="Helical" evidence="2">
    <location>
        <begin position="233"/>
        <end position="256"/>
    </location>
</feature>
<evidence type="ECO:0000313" key="3">
    <source>
        <dbReference type="EMBL" id="ETW79833.1"/>
    </source>
</evidence>
<keyword evidence="2" id="KW-1133">Transmembrane helix</keyword>
<dbReference type="HOGENOM" id="CLU_678039_0_0_1"/>
<feature type="transmembrane region" description="Helical" evidence="2">
    <location>
        <begin position="193"/>
        <end position="213"/>
    </location>
</feature>
<keyword evidence="2" id="KW-0472">Membrane</keyword>
<feature type="transmembrane region" description="Helical" evidence="2">
    <location>
        <begin position="263"/>
        <end position="282"/>
    </location>
</feature>
<keyword evidence="2" id="KW-0812">Transmembrane</keyword>
<feature type="transmembrane region" description="Helical" evidence="2">
    <location>
        <begin position="302"/>
        <end position="321"/>
    </location>
</feature>
<evidence type="ECO:0000313" key="4">
    <source>
        <dbReference type="Proteomes" id="UP000030671"/>
    </source>
</evidence>
<feature type="region of interest" description="Disordered" evidence="1">
    <location>
        <begin position="347"/>
        <end position="372"/>
    </location>
</feature>
<feature type="transmembrane region" description="Helical" evidence="2">
    <location>
        <begin position="100"/>
        <end position="121"/>
    </location>
</feature>
<dbReference type="RefSeq" id="XP_009548377.1">
    <property type="nucleotide sequence ID" value="XM_009550082.1"/>
</dbReference>
<organism evidence="3 4">
    <name type="scientific">Heterobasidion irregulare (strain TC 32-1)</name>
    <dbReference type="NCBI Taxonomy" id="747525"/>
    <lineage>
        <taxon>Eukaryota</taxon>
        <taxon>Fungi</taxon>
        <taxon>Dikarya</taxon>
        <taxon>Basidiomycota</taxon>
        <taxon>Agaricomycotina</taxon>
        <taxon>Agaricomycetes</taxon>
        <taxon>Russulales</taxon>
        <taxon>Bondarzewiaceae</taxon>
        <taxon>Heterobasidion</taxon>
        <taxon>Heterobasidion annosum species complex</taxon>
    </lineage>
</organism>
<keyword evidence="4" id="KW-1185">Reference proteome</keyword>
<dbReference type="EMBL" id="KI925460">
    <property type="protein sequence ID" value="ETW79833.1"/>
    <property type="molecule type" value="Genomic_DNA"/>
</dbReference>
<dbReference type="GeneID" id="20676312"/>
<protein>
    <submittedName>
        <fullName evidence="3">Uncharacterized protein</fullName>
    </submittedName>
</protein>
<sequence length="406" mass="44672">MAASPALVQSPPASFPFFPSRFICALAIYFSRVPDIVGYALYWRSSTARLMSTSAPTDLELLATVKLVHIFGGIFIWEFVTSVGFEWNVYMRKRPWRRSMGVYVACRITTLIAVVIAFVGFNVSSEVSCEVNALYIFSSLLRLSKYSSVYLGSAYAYRDGCAASLSSHTAHSRSRRSSSSFAGTVAIWGRHKLVLAFTVAVWLTNVAFALYSIQQAEAHWTGDSCVARNTAQMRSGVIANLATDVVLLAVMFAGVLHKRNSTALWRVLFVQGIAWISLALLTEVPAAVLNCLNISDAWNFMFQIPHLTVMAIVATTVYRRLSLFIAPLRRPHSIHRNLTAPNRYAPNRARARRAAAARSSTQSIPQTPRTPVDIPVGPLGVSGYGYNTQGGFGEDEERGVDVIVLE</sequence>
<evidence type="ECO:0000256" key="1">
    <source>
        <dbReference type="SAM" id="MobiDB-lite"/>
    </source>
</evidence>
<evidence type="ECO:0000256" key="2">
    <source>
        <dbReference type="SAM" id="Phobius"/>
    </source>
</evidence>
<accession>W4K1Z8</accession>
<dbReference type="InParanoid" id="W4K1Z8"/>
<gene>
    <name evidence="3" type="ORF">HETIRDRAFT_452908</name>
</gene>
<dbReference type="Proteomes" id="UP000030671">
    <property type="component" value="Unassembled WGS sequence"/>
</dbReference>
<proteinExistence type="predicted"/>
<name>W4K1Z8_HETIT</name>
<dbReference type="KEGG" id="hir:HETIRDRAFT_452908"/>
<dbReference type="AlphaFoldDB" id="W4K1Z8"/>
<feature type="compositionally biased region" description="Polar residues" evidence="1">
    <location>
        <begin position="359"/>
        <end position="369"/>
    </location>
</feature>
<reference evidence="3 4" key="1">
    <citation type="journal article" date="2012" name="New Phytol.">
        <title>Insight into trade-off between wood decay and parasitism from the genome of a fungal forest pathogen.</title>
        <authorList>
            <person name="Olson A."/>
            <person name="Aerts A."/>
            <person name="Asiegbu F."/>
            <person name="Belbahri L."/>
            <person name="Bouzid O."/>
            <person name="Broberg A."/>
            <person name="Canback B."/>
            <person name="Coutinho P.M."/>
            <person name="Cullen D."/>
            <person name="Dalman K."/>
            <person name="Deflorio G."/>
            <person name="van Diepen L.T."/>
            <person name="Dunand C."/>
            <person name="Duplessis S."/>
            <person name="Durling M."/>
            <person name="Gonthier P."/>
            <person name="Grimwood J."/>
            <person name="Fossdal C.G."/>
            <person name="Hansson D."/>
            <person name="Henrissat B."/>
            <person name="Hietala A."/>
            <person name="Himmelstrand K."/>
            <person name="Hoffmeister D."/>
            <person name="Hogberg N."/>
            <person name="James T.Y."/>
            <person name="Karlsson M."/>
            <person name="Kohler A."/>
            <person name="Kues U."/>
            <person name="Lee Y.H."/>
            <person name="Lin Y.C."/>
            <person name="Lind M."/>
            <person name="Lindquist E."/>
            <person name="Lombard V."/>
            <person name="Lucas S."/>
            <person name="Lunden K."/>
            <person name="Morin E."/>
            <person name="Murat C."/>
            <person name="Park J."/>
            <person name="Raffaello T."/>
            <person name="Rouze P."/>
            <person name="Salamov A."/>
            <person name="Schmutz J."/>
            <person name="Solheim H."/>
            <person name="Stahlberg J."/>
            <person name="Velez H."/>
            <person name="de Vries R.P."/>
            <person name="Wiebenga A."/>
            <person name="Woodward S."/>
            <person name="Yakovlev I."/>
            <person name="Garbelotto M."/>
            <person name="Martin F."/>
            <person name="Grigoriev I.V."/>
            <person name="Stenlid J."/>
        </authorList>
    </citation>
    <scope>NUCLEOTIDE SEQUENCE [LARGE SCALE GENOMIC DNA]</scope>
    <source>
        <strain evidence="3 4">TC 32-1</strain>
    </source>
</reference>